<evidence type="ECO:0000256" key="8">
    <source>
        <dbReference type="ARBA" id="ARBA00023196"/>
    </source>
</evidence>
<evidence type="ECO:0000313" key="11">
    <source>
        <dbReference type="EMBL" id="OGG87652.1"/>
    </source>
</evidence>
<dbReference type="SUPFAM" id="SSF52943">
    <property type="entry name" value="ATP synthase (F1-ATPase), gamma subunit"/>
    <property type="match status" value="1"/>
</dbReference>
<keyword evidence="6 10" id="KW-0406">Ion transport</keyword>
<dbReference type="Gene3D" id="3.40.1380.10">
    <property type="match status" value="1"/>
</dbReference>
<dbReference type="Proteomes" id="UP000179136">
    <property type="component" value="Unassembled WGS sequence"/>
</dbReference>
<protein>
    <recommendedName>
        <fullName evidence="10">ATP synthase gamma chain</fullName>
    </recommendedName>
    <alternativeName>
        <fullName evidence="10">ATP synthase F1 sector gamma subunit</fullName>
    </alternativeName>
    <alternativeName>
        <fullName evidence="10">F-ATPase gamma subunit</fullName>
    </alternativeName>
</protein>
<dbReference type="PANTHER" id="PTHR11693">
    <property type="entry name" value="ATP SYNTHASE GAMMA CHAIN"/>
    <property type="match status" value="1"/>
</dbReference>
<evidence type="ECO:0000256" key="9">
    <source>
        <dbReference type="ARBA" id="ARBA00023310"/>
    </source>
</evidence>
<dbReference type="Pfam" id="PF00231">
    <property type="entry name" value="ATP-synt"/>
    <property type="match status" value="1"/>
</dbReference>
<proteinExistence type="inferred from homology"/>
<comment type="caution">
    <text evidence="11">The sequence shown here is derived from an EMBL/GenBank/DDBJ whole genome shotgun (WGS) entry which is preliminary data.</text>
</comment>
<dbReference type="GO" id="GO:0005524">
    <property type="term" value="F:ATP binding"/>
    <property type="evidence" value="ECO:0007669"/>
    <property type="project" value="UniProtKB-UniRule"/>
</dbReference>
<evidence type="ECO:0000256" key="10">
    <source>
        <dbReference type="HAMAP-Rule" id="MF_00815"/>
    </source>
</evidence>
<dbReference type="STRING" id="1798561.A3B87_00950"/>
<dbReference type="GO" id="GO:0046933">
    <property type="term" value="F:proton-transporting ATP synthase activity, rotational mechanism"/>
    <property type="evidence" value="ECO:0007669"/>
    <property type="project" value="UniProtKB-UniRule"/>
</dbReference>
<evidence type="ECO:0000256" key="3">
    <source>
        <dbReference type="ARBA" id="ARBA00007681"/>
    </source>
</evidence>
<dbReference type="GO" id="GO:0045259">
    <property type="term" value="C:proton-transporting ATP synthase complex"/>
    <property type="evidence" value="ECO:0007669"/>
    <property type="project" value="UniProtKB-KW"/>
</dbReference>
<evidence type="ECO:0000256" key="7">
    <source>
        <dbReference type="ARBA" id="ARBA00023136"/>
    </source>
</evidence>
<keyword evidence="8 10" id="KW-0139">CF(1)</keyword>
<keyword evidence="10" id="KW-1003">Cell membrane</keyword>
<comment type="subunit">
    <text evidence="10">F-type ATPases have 2 components, CF(1) - the catalytic core - and CF(0) - the membrane proton channel. CF(1) has five subunits: alpha(3), beta(3), gamma(1), delta(1), epsilon(1). CF(0) has three main subunits: a, b and c.</text>
</comment>
<dbReference type="GO" id="GO:0042777">
    <property type="term" value="P:proton motive force-driven plasma membrane ATP synthesis"/>
    <property type="evidence" value="ECO:0007669"/>
    <property type="project" value="UniProtKB-UniRule"/>
</dbReference>
<dbReference type="GO" id="GO:0005886">
    <property type="term" value="C:plasma membrane"/>
    <property type="evidence" value="ECO:0007669"/>
    <property type="project" value="UniProtKB-SubCell"/>
</dbReference>
<keyword evidence="7 10" id="KW-0472">Membrane</keyword>
<comment type="subcellular location">
    <subcellularLocation>
        <location evidence="10">Cell membrane</location>
        <topology evidence="10">Peripheral membrane protein</topology>
    </subcellularLocation>
    <subcellularLocation>
        <location evidence="2">Membrane</location>
        <topology evidence="2">Peripheral membrane protein</topology>
    </subcellularLocation>
</comment>
<name>A0A1F6FP70_9BACT</name>
<organism evidence="11 12">
    <name type="scientific">Candidatus Kuenenbacteria bacterium RIFCSPHIGHO2_02_FULL_39_13</name>
    <dbReference type="NCBI Taxonomy" id="1798561"/>
    <lineage>
        <taxon>Bacteria</taxon>
        <taxon>Candidatus Kueneniibacteriota</taxon>
    </lineage>
</organism>
<evidence type="ECO:0000256" key="4">
    <source>
        <dbReference type="ARBA" id="ARBA00022448"/>
    </source>
</evidence>
<dbReference type="AlphaFoldDB" id="A0A1F6FP70"/>
<comment type="function">
    <text evidence="1 10">Produces ATP from ADP in the presence of a proton gradient across the membrane. The gamma chain is believed to be important in regulating ATPase activity and the flow of protons through the CF(0) complex.</text>
</comment>
<evidence type="ECO:0000313" key="12">
    <source>
        <dbReference type="Proteomes" id="UP000179136"/>
    </source>
</evidence>
<dbReference type="PANTHER" id="PTHR11693:SF22">
    <property type="entry name" value="ATP SYNTHASE SUBUNIT GAMMA, MITOCHONDRIAL"/>
    <property type="match status" value="1"/>
</dbReference>
<keyword evidence="5 10" id="KW-0375">Hydrogen ion transport</keyword>
<accession>A0A1F6FP70</accession>
<gene>
    <name evidence="10" type="primary">atpG</name>
    <name evidence="11" type="ORF">A3B87_00950</name>
</gene>
<sequence>MPQATREIKRRIKSVSNTRKITKAMEMVAAAKMRRAVAKVLATRSYADLAWQTVIHLAKKVDTKRHPFFRERQEIKHAAIVLISTNRGLCGSFNVNLVHKVIDSIKIHQPESKTTYIISYGVKGRDEARRRHLTLMADFHKEDITDNSVIIRPIVQLVAKDYIDGKYDKVFVAFTDFMSVLKQLPHIKQLLPIVPKIDERLGHIIHKEDLAEKINIDNISEFIFEPNTKNVLDAFLPRLVEVQIYQAVLESEASEHSARMLAMRNASDAAGEMIDDLTLTFNKARQASITAELADITGGRAALE</sequence>
<dbReference type="EMBL" id="MFMW01000003">
    <property type="protein sequence ID" value="OGG87652.1"/>
    <property type="molecule type" value="Genomic_DNA"/>
</dbReference>
<dbReference type="Gene3D" id="1.10.287.80">
    <property type="entry name" value="ATP synthase, gamma subunit, helix hairpin domain"/>
    <property type="match status" value="2"/>
</dbReference>
<dbReference type="InterPro" id="IPR000131">
    <property type="entry name" value="ATP_synth_F1_gsu"/>
</dbReference>
<keyword evidence="9 10" id="KW-0066">ATP synthesis</keyword>
<dbReference type="CDD" id="cd12151">
    <property type="entry name" value="F1-ATPase_gamma"/>
    <property type="match status" value="1"/>
</dbReference>
<keyword evidence="4 10" id="KW-0813">Transport</keyword>
<dbReference type="InterPro" id="IPR035968">
    <property type="entry name" value="ATP_synth_F1_ATPase_gsu"/>
</dbReference>
<evidence type="ECO:0000256" key="1">
    <source>
        <dbReference type="ARBA" id="ARBA00003456"/>
    </source>
</evidence>
<comment type="similarity">
    <text evidence="3 10">Belongs to the ATPase gamma chain family.</text>
</comment>
<evidence type="ECO:0000256" key="6">
    <source>
        <dbReference type="ARBA" id="ARBA00023065"/>
    </source>
</evidence>
<reference evidence="11 12" key="1">
    <citation type="journal article" date="2016" name="Nat. Commun.">
        <title>Thousands of microbial genomes shed light on interconnected biogeochemical processes in an aquifer system.</title>
        <authorList>
            <person name="Anantharaman K."/>
            <person name="Brown C.T."/>
            <person name="Hug L.A."/>
            <person name="Sharon I."/>
            <person name="Castelle C.J."/>
            <person name="Probst A.J."/>
            <person name="Thomas B.C."/>
            <person name="Singh A."/>
            <person name="Wilkins M.J."/>
            <person name="Karaoz U."/>
            <person name="Brodie E.L."/>
            <person name="Williams K.H."/>
            <person name="Hubbard S.S."/>
            <person name="Banfield J.F."/>
        </authorList>
    </citation>
    <scope>NUCLEOTIDE SEQUENCE [LARGE SCALE GENOMIC DNA]</scope>
</reference>
<dbReference type="HAMAP" id="MF_00815">
    <property type="entry name" value="ATP_synth_gamma_bact"/>
    <property type="match status" value="1"/>
</dbReference>
<evidence type="ECO:0000256" key="5">
    <source>
        <dbReference type="ARBA" id="ARBA00022781"/>
    </source>
</evidence>
<dbReference type="NCBIfam" id="TIGR01146">
    <property type="entry name" value="ATPsyn_F1gamma"/>
    <property type="match status" value="1"/>
</dbReference>
<evidence type="ECO:0000256" key="2">
    <source>
        <dbReference type="ARBA" id="ARBA00004170"/>
    </source>
</evidence>
<dbReference type="PRINTS" id="PR00126">
    <property type="entry name" value="ATPASEGAMMA"/>
</dbReference>